<dbReference type="Proteomes" id="UP000824049">
    <property type="component" value="Unassembled WGS sequence"/>
</dbReference>
<comment type="caution">
    <text evidence="2">The sequence shown here is derived from an EMBL/GenBank/DDBJ whole genome shotgun (WGS) entry which is preliminary data.</text>
</comment>
<dbReference type="InterPro" id="IPR036388">
    <property type="entry name" value="WH-like_DNA-bd_sf"/>
</dbReference>
<dbReference type="PROSITE" id="PS50921">
    <property type="entry name" value="ANTAR"/>
    <property type="match status" value="1"/>
</dbReference>
<accession>A0A9D2J890</accession>
<reference evidence="2" key="2">
    <citation type="submission" date="2021-04" db="EMBL/GenBank/DDBJ databases">
        <authorList>
            <person name="Gilroy R."/>
        </authorList>
    </citation>
    <scope>NUCLEOTIDE SEQUENCE</scope>
    <source>
        <strain evidence="2">CHK179-28034</strain>
    </source>
</reference>
<dbReference type="SUPFAM" id="SSF52172">
    <property type="entry name" value="CheY-like"/>
    <property type="match status" value="1"/>
</dbReference>
<dbReference type="Pfam" id="PF03861">
    <property type="entry name" value="ANTAR"/>
    <property type="match status" value="1"/>
</dbReference>
<dbReference type="GO" id="GO:0003723">
    <property type="term" value="F:RNA binding"/>
    <property type="evidence" value="ECO:0007669"/>
    <property type="project" value="InterPro"/>
</dbReference>
<evidence type="ECO:0000313" key="2">
    <source>
        <dbReference type="EMBL" id="HIZ39249.1"/>
    </source>
</evidence>
<feature type="domain" description="ANTAR" evidence="1">
    <location>
        <begin position="116"/>
        <end position="177"/>
    </location>
</feature>
<organism evidence="2 3">
    <name type="scientific">Candidatus Anaerobutyricum stercoris</name>
    <dbReference type="NCBI Taxonomy" id="2838457"/>
    <lineage>
        <taxon>Bacteria</taxon>
        <taxon>Bacillati</taxon>
        <taxon>Bacillota</taxon>
        <taxon>Clostridia</taxon>
        <taxon>Lachnospirales</taxon>
        <taxon>Lachnospiraceae</taxon>
        <taxon>Anaerobutyricum</taxon>
    </lineage>
</organism>
<dbReference type="Gene3D" id="1.10.10.10">
    <property type="entry name" value="Winged helix-like DNA-binding domain superfamily/Winged helix DNA-binding domain"/>
    <property type="match status" value="1"/>
</dbReference>
<name>A0A9D2J890_9FIRM</name>
<evidence type="ECO:0000313" key="3">
    <source>
        <dbReference type="Proteomes" id="UP000824049"/>
    </source>
</evidence>
<dbReference type="InterPro" id="IPR005561">
    <property type="entry name" value="ANTAR"/>
</dbReference>
<sequence length="180" mass="20648">MINIIVVFPKKEVALKIKNILVKNGYDVAAVCLTGARAMEAVERLEAGVIVSGIRFVDMVYHELREYLPDYFEMVVVARREQWQEYGDDDVNWLPLPMKGFDLVDLVAELQGEIARRIKKDRTKPKTRTAAEQKIISQAKELLMEKNGCTEEEAHRYLQKQSMDSGTNLVETAHMVLDMF</sequence>
<evidence type="ECO:0000259" key="1">
    <source>
        <dbReference type="PROSITE" id="PS50921"/>
    </source>
</evidence>
<dbReference type="AlphaFoldDB" id="A0A9D2J890"/>
<reference evidence="2" key="1">
    <citation type="journal article" date="2021" name="PeerJ">
        <title>Extensive microbial diversity within the chicken gut microbiome revealed by metagenomics and culture.</title>
        <authorList>
            <person name="Gilroy R."/>
            <person name="Ravi A."/>
            <person name="Getino M."/>
            <person name="Pursley I."/>
            <person name="Horton D.L."/>
            <person name="Alikhan N.F."/>
            <person name="Baker D."/>
            <person name="Gharbi K."/>
            <person name="Hall N."/>
            <person name="Watson M."/>
            <person name="Adriaenssens E.M."/>
            <person name="Foster-Nyarko E."/>
            <person name="Jarju S."/>
            <person name="Secka A."/>
            <person name="Antonio M."/>
            <person name="Oren A."/>
            <person name="Chaudhuri R.R."/>
            <person name="La Ragione R."/>
            <person name="Hildebrand F."/>
            <person name="Pallen M.J."/>
        </authorList>
    </citation>
    <scope>NUCLEOTIDE SEQUENCE</scope>
    <source>
        <strain evidence="2">CHK179-28034</strain>
    </source>
</reference>
<proteinExistence type="predicted"/>
<dbReference type="EMBL" id="DXBR01000047">
    <property type="protein sequence ID" value="HIZ39249.1"/>
    <property type="molecule type" value="Genomic_DNA"/>
</dbReference>
<protein>
    <submittedName>
        <fullName evidence="2">ANTAR domain-containing protein</fullName>
    </submittedName>
</protein>
<gene>
    <name evidence="2" type="ORF">H9968_04870</name>
</gene>
<dbReference type="SMART" id="SM01012">
    <property type="entry name" value="ANTAR"/>
    <property type="match status" value="1"/>
</dbReference>
<dbReference type="InterPro" id="IPR011006">
    <property type="entry name" value="CheY-like_superfamily"/>
</dbReference>